<dbReference type="EMBL" id="BSEH01000190">
    <property type="protein sequence ID" value="GLJ57780.1"/>
    <property type="molecule type" value="Genomic_DNA"/>
</dbReference>
<dbReference type="Proteomes" id="UP001234787">
    <property type="component" value="Unassembled WGS sequence"/>
</dbReference>
<reference evidence="1" key="1">
    <citation type="submission" date="2022-12" db="EMBL/GenBank/DDBJ databases">
        <title>Chromosome-Level Genome Assembly of Japanese Cedar (Cryptomeriajaponica D. Don).</title>
        <authorList>
            <person name="Fujino T."/>
            <person name="Yamaguchi K."/>
            <person name="Yokoyama T."/>
            <person name="Hamanaka T."/>
            <person name="Harazono Y."/>
            <person name="Kamada H."/>
            <person name="Kobayashi W."/>
            <person name="Ujino-Ihara T."/>
            <person name="Uchiyama K."/>
            <person name="Matsumoto A."/>
            <person name="Izuno A."/>
            <person name="Tsumura Y."/>
            <person name="Toyoda A."/>
            <person name="Shigenobu S."/>
            <person name="Moriguchi Y."/>
            <person name="Ueno S."/>
            <person name="Kasahara M."/>
        </authorList>
    </citation>
    <scope>NUCLEOTIDE SEQUENCE</scope>
</reference>
<accession>A0AAD3NS33</accession>
<keyword evidence="3" id="KW-1185">Reference proteome</keyword>
<evidence type="ECO:0000313" key="2">
    <source>
        <dbReference type="EMBL" id="GLJ59006.1"/>
    </source>
</evidence>
<sequence length="112" mass="12810">MAHMNAPPPVHACTGRYLDCDLPPTFRRSFVWRNMIGKVTRPNSHSFRFSTIHGDQHRQLNSFTMEHPPVLLPYSSRLINKNYRNPRISPHPIAVGREQIVDGKLPGVGGWK</sequence>
<protein>
    <submittedName>
        <fullName evidence="1">Uncharacterized protein</fullName>
    </submittedName>
</protein>
<dbReference type="EMBL" id="BSEH01000651">
    <property type="protein sequence ID" value="GLJ59006.1"/>
    <property type="molecule type" value="Genomic_DNA"/>
</dbReference>
<evidence type="ECO:0000313" key="3">
    <source>
        <dbReference type="Proteomes" id="UP001234787"/>
    </source>
</evidence>
<dbReference type="AlphaFoldDB" id="A0AAD3NS33"/>
<organism evidence="1 3">
    <name type="scientific">Cryptomeria japonica</name>
    <name type="common">Japanese cedar</name>
    <name type="synonym">Cupressus japonica</name>
    <dbReference type="NCBI Taxonomy" id="3369"/>
    <lineage>
        <taxon>Eukaryota</taxon>
        <taxon>Viridiplantae</taxon>
        <taxon>Streptophyta</taxon>
        <taxon>Embryophyta</taxon>
        <taxon>Tracheophyta</taxon>
        <taxon>Spermatophyta</taxon>
        <taxon>Pinopsida</taxon>
        <taxon>Pinidae</taxon>
        <taxon>Conifers II</taxon>
        <taxon>Cupressales</taxon>
        <taxon>Cupressaceae</taxon>
        <taxon>Cryptomeria</taxon>
    </lineage>
</organism>
<evidence type="ECO:0000313" key="1">
    <source>
        <dbReference type="EMBL" id="GLJ57780.1"/>
    </source>
</evidence>
<comment type="caution">
    <text evidence="1">The sequence shown here is derived from an EMBL/GenBank/DDBJ whole genome shotgun (WGS) entry which is preliminary data.</text>
</comment>
<proteinExistence type="predicted"/>
<gene>
    <name evidence="1" type="ORF">SUGI_1373170</name>
    <name evidence="2" type="ORF">SUGI_1488240</name>
</gene>
<name>A0AAD3NS33_CRYJA</name>